<keyword evidence="6 13" id="KW-0813">Transport</keyword>
<evidence type="ECO:0000256" key="9">
    <source>
        <dbReference type="ARBA" id="ARBA00022827"/>
    </source>
</evidence>
<evidence type="ECO:0000256" key="5">
    <source>
        <dbReference type="ARBA" id="ARBA00017279"/>
    </source>
</evidence>
<keyword evidence="10" id="KW-0809">Transit peptide</keyword>
<dbReference type="InterPro" id="IPR015828">
    <property type="entry name" value="NDUFA10"/>
</dbReference>
<dbReference type="PIRSF" id="PIRSF000543">
    <property type="entry name" value="NADH_UQ_42KD"/>
    <property type="match status" value="1"/>
</dbReference>
<protein>
    <recommendedName>
        <fullName evidence="5 13">NADH dehydrogenase [ubiquinone] 1 alpha subcomplex subunit 10, mitochondrial</fullName>
    </recommendedName>
</protein>
<evidence type="ECO:0000256" key="1">
    <source>
        <dbReference type="ARBA" id="ARBA00001974"/>
    </source>
</evidence>
<dbReference type="GO" id="GO:0005759">
    <property type="term" value="C:mitochondrial matrix"/>
    <property type="evidence" value="ECO:0007669"/>
    <property type="project" value="UniProtKB-SubCell"/>
</dbReference>
<evidence type="ECO:0000256" key="8">
    <source>
        <dbReference type="ARBA" id="ARBA00022660"/>
    </source>
</evidence>
<dbReference type="InterPro" id="IPR027417">
    <property type="entry name" value="P-loop_NTPase"/>
</dbReference>
<comment type="cofactor">
    <cofactor evidence="1 13">
        <name>FAD</name>
        <dbReference type="ChEBI" id="CHEBI:57692"/>
    </cofactor>
</comment>
<dbReference type="InterPro" id="IPR050566">
    <property type="entry name" value="Deoxyribonucleoside_kinase"/>
</dbReference>
<name>A0A6J0BHY2_NEOLC</name>
<evidence type="ECO:0000313" key="16">
    <source>
        <dbReference type="RefSeq" id="XP_015514389.1"/>
    </source>
</evidence>
<dbReference type="Pfam" id="PF01712">
    <property type="entry name" value="dNK"/>
    <property type="match status" value="1"/>
</dbReference>
<proteinExistence type="inferred from homology"/>
<evidence type="ECO:0000256" key="11">
    <source>
        <dbReference type="ARBA" id="ARBA00022982"/>
    </source>
</evidence>
<evidence type="ECO:0000256" key="2">
    <source>
        <dbReference type="ARBA" id="ARBA00003195"/>
    </source>
</evidence>
<evidence type="ECO:0000259" key="14">
    <source>
        <dbReference type="Pfam" id="PF01712"/>
    </source>
</evidence>
<comment type="subcellular location">
    <subcellularLocation>
        <location evidence="3 13">Mitochondrion matrix</location>
    </subcellularLocation>
</comment>
<feature type="domain" description="Deoxynucleoside kinase" evidence="14">
    <location>
        <begin position="85"/>
        <end position="315"/>
    </location>
</feature>
<dbReference type="GeneID" id="107220342"/>
<dbReference type="Gene3D" id="3.40.50.300">
    <property type="entry name" value="P-loop containing nucleotide triphosphate hydrolases"/>
    <property type="match status" value="1"/>
</dbReference>
<dbReference type="AlphaFoldDB" id="A0A6J0BHY2"/>
<evidence type="ECO:0000256" key="6">
    <source>
        <dbReference type="ARBA" id="ARBA00022448"/>
    </source>
</evidence>
<reference evidence="16" key="1">
    <citation type="submission" date="2025-08" db="UniProtKB">
        <authorList>
            <consortium name="RefSeq"/>
        </authorList>
    </citation>
    <scope>IDENTIFICATION</scope>
    <source>
        <tissue evidence="16">Thorax and Abdomen</tissue>
    </source>
</reference>
<comment type="function">
    <text evidence="2 13">Accessory subunit of the mitochondrial membrane respiratory chain NADH dehydrogenase (Complex I), that is believed not to be involved in catalysis. Complex I functions in the transfer of electrons from NADH to the respiratory chain. The immediate electron acceptor for the enzyme is believed to be ubiquinone.</text>
</comment>
<evidence type="ECO:0000313" key="15">
    <source>
        <dbReference type="Proteomes" id="UP000829291"/>
    </source>
</evidence>
<dbReference type="CTD" id="42591"/>
<dbReference type="KEGG" id="nlo:107220342"/>
<evidence type="ECO:0000256" key="10">
    <source>
        <dbReference type="ARBA" id="ARBA00022946"/>
    </source>
</evidence>
<dbReference type="InterPro" id="IPR031314">
    <property type="entry name" value="DNK_dom"/>
</dbReference>
<dbReference type="RefSeq" id="XP_015514389.1">
    <property type="nucleotide sequence ID" value="XM_015658903.2"/>
</dbReference>
<evidence type="ECO:0000256" key="13">
    <source>
        <dbReference type="PIRNR" id="PIRNR000543"/>
    </source>
</evidence>
<dbReference type="PANTHER" id="PTHR10513">
    <property type="entry name" value="DEOXYNUCLEOSIDE KINASE"/>
    <property type="match status" value="1"/>
</dbReference>
<sequence length="409" mass="47583">MASALRCGVSKLLARNSISGLCKPSLGASGYIAKIQVAFISGKAMRVVERKRPPPFPYETKRYSRWNQLFDKTVHRMDDNSKIVIVEGPIASGKTEFAEALAKDLDMHYMPAVTMDMHYINSYGFDMRQLDDKLPESCRSYDVKNFCKDPHHMNCANYQLQMYYYRFFQYVDALAHLFSTGEGVVLERCVYSDAIFMESMCNAGYVSKLAQRTYQDLTQLTLRELRLPHLVIYLDVPVPVVKEKIQKRGIPYEVESKVFTEQYLTDIENLYKQQYLKQMSEHAHILIYDWSEGGDPEVVIEDIERLNFDADDRDDLKFRDWQFWDANDWSDTRRIYADEVLSFKVLFNLGEVNAPELIVSGADHLAYQKVWENAPGNKYMKGFNKDMGDTGLLWKGRPTIREYRMPFFS</sequence>
<accession>A0A6J0BHY2</accession>
<dbReference type="OrthoDB" id="17400at2759"/>
<dbReference type="FunCoup" id="A0A6J0BHY2">
    <property type="interactions" value="1024"/>
</dbReference>
<keyword evidence="9 13" id="KW-0274">FAD</keyword>
<dbReference type="GO" id="GO:0006120">
    <property type="term" value="P:mitochondrial electron transport, NADH to ubiquinone"/>
    <property type="evidence" value="ECO:0007669"/>
    <property type="project" value="InterPro"/>
</dbReference>
<gene>
    <name evidence="16" type="primary">LOC107220342</name>
</gene>
<comment type="similarity">
    <text evidence="4 13">Belongs to the complex I NDUFA10 subunit family.</text>
</comment>
<organism evidence="16">
    <name type="scientific">Neodiprion lecontei</name>
    <name type="common">Redheaded pine sawfly</name>
    <dbReference type="NCBI Taxonomy" id="441921"/>
    <lineage>
        <taxon>Eukaryota</taxon>
        <taxon>Metazoa</taxon>
        <taxon>Ecdysozoa</taxon>
        <taxon>Arthropoda</taxon>
        <taxon>Hexapoda</taxon>
        <taxon>Insecta</taxon>
        <taxon>Pterygota</taxon>
        <taxon>Neoptera</taxon>
        <taxon>Endopterygota</taxon>
        <taxon>Hymenoptera</taxon>
        <taxon>Tenthredinoidea</taxon>
        <taxon>Diprionidae</taxon>
        <taxon>Diprioninae</taxon>
        <taxon>Neodiprion</taxon>
    </lineage>
</organism>
<dbReference type="PANTHER" id="PTHR10513:SF15">
    <property type="entry name" value="NADH DEHYDROGENASE [UBIQUINONE] 1 ALPHA SUBCOMPLEX SUBUNIT 10, MITOCHONDRIAL"/>
    <property type="match status" value="1"/>
</dbReference>
<evidence type="ECO:0000256" key="12">
    <source>
        <dbReference type="ARBA" id="ARBA00023128"/>
    </source>
</evidence>
<dbReference type="SUPFAM" id="SSF52540">
    <property type="entry name" value="P-loop containing nucleoside triphosphate hydrolases"/>
    <property type="match status" value="1"/>
</dbReference>
<dbReference type="InParanoid" id="A0A6J0BHY2"/>
<keyword evidence="12 13" id="KW-0496">Mitochondrion</keyword>
<dbReference type="Proteomes" id="UP000829291">
    <property type="component" value="Chromosome 4"/>
</dbReference>
<keyword evidence="15" id="KW-1185">Reference proteome</keyword>
<evidence type="ECO:0000256" key="7">
    <source>
        <dbReference type="ARBA" id="ARBA00022630"/>
    </source>
</evidence>
<keyword evidence="7 13" id="KW-0285">Flavoprotein</keyword>
<keyword evidence="11 13" id="KW-0249">Electron transport</keyword>
<evidence type="ECO:0000256" key="3">
    <source>
        <dbReference type="ARBA" id="ARBA00004305"/>
    </source>
</evidence>
<keyword evidence="8 13" id="KW-0679">Respiratory chain</keyword>
<evidence type="ECO:0000256" key="4">
    <source>
        <dbReference type="ARBA" id="ARBA00008606"/>
    </source>
</evidence>